<reference evidence="2" key="2">
    <citation type="journal article" date="2021" name="PeerJ">
        <title>Extensive microbial diversity within the chicken gut microbiome revealed by metagenomics and culture.</title>
        <authorList>
            <person name="Gilroy R."/>
            <person name="Ravi A."/>
            <person name="Getino M."/>
            <person name="Pursley I."/>
            <person name="Horton D.L."/>
            <person name="Alikhan N.F."/>
            <person name="Baker D."/>
            <person name="Gharbi K."/>
            <person name="Hall N."/>
            <person name="Watson M."/>
            <person name="Adriaenssens E.M."/>
            <person name="Foster-Nyarko E."/>
            <person name="Jarju S."/>
            <person name="Secka A."/>
            <person name="Antonio M."/>
            <person name="Oren A."/>
            <person name="Chaudhuri R.R."/>
            <person name="La Ragione R."/>
            <person name="Hildebrand F."/>
            <person name="Pallen M.J."/>
        </authorList>
    </citation>
    <scope>NUCLEOTIDE SEQUENCE</scope>
    <source>
        <strain evidence="2">F1-3629</strain>
    </source>
</reference>
<sequence>MPGPKFDTCFFERYARVTLRTILGERYGRLVNDDRPDLQMPDRSMGIEVTRAMEESKSVADSLLLEMAGVIDPEDDETEDPEDDEAEDSRRILESGYAYGLKGGRYVGKLEYRYWSLAQPLRRIIASKVDKVSSGFYGDFRHFGLYVFCKDHLTEEEVNLTVNYTSGLQSGKKVSYDMLYLSLIDSLYVCDMKSGAVSRHEISRNQCRTFFIESVSGSGSVSGRGRQW</sequence>
<gene>
    <name evidence="2" type="ORF">IAC07_05390</name>
</gene>
<comment type="caution">
    <text evidence="2">The sequence shown here is derived from an EMBL/GenBank/DDBJ whole genome shotgun (WGS) entry which is preliminary data.</text>
</comment>
<reference evidence="2" key="1">
    <citation type="submission" date="2020-10" db="EMBL/GenBank/DDBJ databases">
        <authorList>
            <person name="Gilroy R."/>
        </authorList>
    </citation>
    <scope>NUCLEOTIDE SEQUENCE</scope>
    <source>
        <strain evidence="2">F1-3629</strain>
    </source>
</reference>
<feature type="compositionally biased region" description="Acidic residues" evidence="1">
    <location>
        <begin position="72"/>
        <end position="87"/>
    </location>
</feature>
<dbReference type="AlphaFoldDB" id="A0A940DR30"/>
<organism evidence="2 3">
    <name type="scientific">Candidatus Cryptobacteroides gallistercoris</name>
    <dbReference type="NCBI Taxonomy" id="2840765"/>
    <lineage>
        <taxon>Bacteria</taxon>
        <taxon>Pseudomonadati</taxon>
        <taxon>Bacteroidota</taxon>
        <taxon>Bacteroidia</taxon>
        <taxon>Bacteroidales</taxon>
        <taxon>Candidatus Cryptobacteroides</taxon>
    </lineage>
</organism>
<accession>A0A940DR30</accession>
<evidence type="ECO:0000256" key="1">
    <source>
        <dbReference type="SAM" id="MobiDB-lite"/>
    </source>
</evidence>
<protein>
    <submittedName>
        <fullName evidence="2">Uncharacterized protein</fullName>
    </submittedName>
</protein>
<proteinExistence type="predicted"/>
<feature type="region of interest" description="Disordered" evidence="1">
    <location>
        <begin position="70"/>
        <end position="89"/>
    </location>
</feature>
<evidence type="ECO:0000313" key="2">
    <source>
        <dbReference type="EMBL" id="MBO8454142.1"/>
    </source>
</evidence>
<name>A0A940DR30_9BACT</name>
<dbReference type="EMBL" id="JADIMJ010000081">
    <property type="protein sequence ID" value="MBO8454142.1"/>
    <property type="molecule type" value="Genomic_DNA"/>
</dbReference>
<dbReference type="Proteomes" id="UP000771749">
    <property type="component" value="Unassembled WGS sequence"/>
</dbReference>
<evidence type="ECO:0000313" key="3">
    <source>
        <dbReference type="Proteomes" id="UP000771749"/>
    </source>
</evidence>